<sequence length="90" mass="9800">MLRVVFSRIPTSLLNVACLGLFYLLGGELSPMSVILLLALALLADLLLFYHVSRSQKKAPVNLPGSSSSEKDEAKSALRTKQQATKRSLL</sequence>
<evidence type="ECO:0000256" key="1">
    <source>
        <dbReference type="SAM" id="MobiDB-lite"/>
    </source>
</evidence>
<gene>
    <name evidence="3" type="ORF">DPRO_1338</name>
</gene>
<dbReference type="KEGG" id="pprf:DPRO_1338"/>
<evidence type="ECO:0000313" key="4">
    <source>
        <dbReference type="Proteomes" id="UP000219215"/>
    </source>
</evidence>
<keyword evidence="2" id="KW-0472">Membrane</keyword>
<evidence type="ECO:0000313" key="3">
    <source>
        <dbReference type="EMBL" id="SOB58229.1"/>
    </source>
</evidence>
<accession>A0A2C8F8P9</accession>
<evidence type="ECO:0000256" key="2">
    <source>
        <dbReference type="SAM" id="Phobius"/>
    </source>
</evidence>
<keyword evidence="2" id="KW-0812">Transmembrane</keyword>
<feature type="region of interest" description="Disordered" evidence="1">
    <location>
        <begin position="57"/>
        <end position="90"/>
    </location>
</feature>
<proteinExistence type="predicted"/>
<keyword evidence="2" id="KW-1133">Transmembrane helix</keyword>
<feature type="compositionally biased region" description="Polar residues" evidence="1">
    <location>
        <begin position="79"/>
        <end position="90"/>
    </location>
</feature>
<feature type="transmembrane region" description="Helical" evidence="2">
    <location>
        <begin position="32"/>
        <end position="50"/>
    </location>
</feature>
<dbReference type="AlphaFoldDB" id="A0A2C8F8P9"/>
<reference evidence="4" key="1">
    <citation type="submission" date="2017-09" db="EMBL/GenBank/DDBJ databases">
        <authorList>
            <person name="Regsiter A."/>
            <person name="William W."/>
        </authorList>
    </citation>
    <scope>NUCLEOTIDE SEQUENCE [LARGE SCALE GENOMIC DNA]</scope>
    <source>
        <strain evidence="4">500-1</strain>
    </source>
</reference>
<dbReference type="EMBL" id="LT907975">
    <property type="protein sequence ID" value="SOB58229.1"/>
    <property type="molecule type" value="Genomic_DNA"/>
</dbReference>
<dbReference type="RefSeq" id="WP_097011330.1">
    <property type="nucleotide sequence ID" value="NZ_LT907975.1"/>
</dbReference>
<protein>
    <submittedName>
        <fullName evidence="3">Uncharacterized protein</fullName>
    </submittedName>
</protein>
<feature type="transmembrane region" description="Helical" evidence="2">
    <location>
        <begin position="9"/>
        <end position="26"/>
    </location>
</feature>
<dbReference type="Proteomes" id="UP000219215">
    <property type="component" value="Chromosome DPRO"/>
</dbReference>
<name>A0A2C8F8P9_9BACT</name>
<keyword evidence="4" id="KW-1185">Reference proteome</keyword>
<organism evidence="3 4">
    <name type="scientific">Pseudodesulfovibrio profundus</name>
    <dbReference type="NCBI Taxonomy" id="57320"/>
    <lineage>
        <taxon>Bacteria</taxon>
        <taxon>Pseudomonadati</taxon>
        <taxon>Thermodesulfobacteriota</taxon>
        <taxon>Desulfovibrionia</taxon>
        <taxon>Desulfovibrionales</taxon>
        <taxon>Desulfovibrionaceae</taxon>
    </lineage>
</organism>